<evidence type="ECO:0000256" key="3">
    <source>
        <dbReference type="ARBA" id="ARBA00022692"/>
    </source>
</evidence>
<feature type="transmembrane region" description="Helical" evidence="6">
    <location>
        <begin position="217"/>
        <end position="239"/>
    </location>
</feature>
<organism evidence="9 10">
    <name type="scientific">Candidatus Nitrospira allomarina</name>
    <dbReference type="NCBI Taxonomy" id="3020900"/>
    <lineage>
        <taxon>Bacteria</taxon>
        <taxon>Pseudomonadati</taxon>
        <taxon>Nitrospirota</taxon>
        <taxon>Nitrospiria</taxon>
        <taxon>Nitrospirales</taxon>
        <taxon>Nitrospiraceae</taxon>
        <taxon>Nitrospira</taxon>
    </lineage>
</organism>
<feature type="region of interest" description="Disordered" evidence="7">
    <location>
        <begin position="1"/>
        <end position="21"/>
    </location>
</feature>
<dbReference type="GO" id="GO:0005886">
    <property type="term" value="C:plasma membrane"/>
    <property type="evidence" value="ECO:0007669"/>
    <property type="project" value="UniProtKB-SubCell"/>
</dbReference>
<dbReference type="EMBL" id="CP116967">
    <property type="protein sequence ID" value="WNM57696.1"/>
    <property type="molecule type" value="Genomic_DNA"/>
</dbReference>
<dbReference type="InterPro" id="IPR015414">
    <property type="entry name" value="TMEM64"/>
</dbReference>
<comment type="similarity">
    <text evidence="6">Belongs to the TVP38/TMEM64 family.</text>
</comment>
<evidence type="ECO:0000256" key="5">
    <source>
        <dbReference type="ARBA" id="ARBA00023136"/>
    </source>
</evidence>
<gene>
    <name evidence="9" type="ORF">PP769_17255</name>
</gene>
<reference evidence="9 10" key="1">
    <citation type="submission" date="2023-01" db="EMBL/GenBank/DDBJ databases">
        <title>Cultivation and genomic characterization of new, ubiquitous marine nitrite-oxidizing bacteria from the Nitrospirales.</title>
        <authorList>
            <person name="Mueller A.J."/>
            <person name="Daebeler A."/>
            <person name="Herbold C.W."/>
            <person name="Kirkegaard R.H."/>
            <person name="Daims H."/>
        </authorList>
    </citation>
    <scope>NUCLEOTIDE SEQUENCE [LARGE SCALE GENOMIC DNA]</scope>
    <source>
        <strain evidence="9 10">VA</strain>
    </source>
</reference>
<evidence type="ECO:0000256" key="1">
    <source>
        <dbReference type="ARBA" id="ARBA00004651"/>
    </source>
</evidence>
<dbReference type="AlphaFoldDB" id="A0AA96GA22"/>
<name>A0AA96GA22_9BACT</name>
<feature type="domain" description="VTT" evidence="8">
    <location>
        <begin position="92"/>
        <end position="206"/>
    </location>
</feature>
<accession>A0AA96GA22</accession>
<dbReference type="KEGG" id="nall:PP769_17255"/>
<dbReference type="InterPro" id="IPR032816">
    <property type="entry name" value="VTT_dom"/>
</dbReference>
<feature type="transmembrane region" description="Helical" evidence="6">
    <location>
        <begin position="186"/>
        <end position="205"/>
    </location>
</feature>
<dbReference type="PANTHER" id="PTHR12677">
    <property type="entry name" value="GOLGI APPARATUS MEMBRANE PROTEIN TVP38-RELATED"/>
    <property type="match status" value="1"/>
</dbReference>
<keyword evidence="2 6" id="KW-1003">Cell membrane</keyword>
<feature type="transmembrane region" description="Helical" evidence="6">
    <location>
        <begin position="72"/>
        <end position="103"/>
    </location>
</feature>
<dbReference type="Pfam" id="PF09335">
    <property type="entry name" value="VTT_dom"/>
    <property type="match status" value="1"/>
</dbReference>
<evidence type="ECO:0000259" key="8">
    <source>
        <dbReference type="Pfam" id="PF09335"/>
    </source>
</evidence>
<evidence type="ECO:0000313" key="9">
    <source>
        <dbReference type="EMBL" id="WNM57696.1"/>
    </source>
</evidence>
<feature type="transmembrane region" description="Helical" evidence="6">
    <location>
        <begin position="110"/>
        <end position="131"/>
    </location>
</feature>
<evidence type="ECO:0000256" key="6">
    <source>
        <dbReference type="RuleBase" id="RU366058"/>
    </source>
</evidence>
<proteinExistence type="inferred from homology"/>
<comment type="subcellular location">
    <subcellularLocation>
        <location evidence="1 6">Cell membrane</location>
        <topology evidence="1 6">Multi-pass membrane protein</topology>
    </subcellularLocation>
</comment>
<keyword evidence="5 6" id="KW-0472">Membrane</keyword>
<dbReference type="PANTHER" id="PTHR12677:SF59">
    <property type="entry name" value="GOLGI APPARATUS MEMBRANE PROTEIN TVP38-RELATED"/>
    <property type="match status" value="1"/>
</dbReference>
<evidence type="ECO:0000313" key="10">
    <source>
        <dbReference type="Proteomes" id="UP001302719"/>
    </source>
</evidence>
<dbReference type="Proteomes" id="UP001302719">
    <property type="component" value="Chromosome"/>
</dbReference>
<feature type="transmembrane region" description="Helical" evidence="6">
    <location>
        <begin position="154"/>
        <end position="174"/>
    </location>
</feature>
<keyword evidence="4 6" id="KW-1133">Transmembrane helix</keyword>
<protein>
    <recommendedName>
        <fullName evidence="6">TVP38/TMEM64 family membrane protein</fullName>
    </recommendedName>
</protein>
<evidence type="ECO:0000256" key="7">
    <source>
        <dbReference type="SAM" id="MobiDB-lite"/>
    </source>
</evidence>
<keyword evidence="10" id="KW-1185">Reference proteome</keyword>
<sequence>MKTRIMEPHMSHPSATPTDSSNPLMGKVLIGSILLAGIGAFFYFDLGHYLSLDALKANRDTLLAYTASHYEIAAAVFILIYILQTAFSLPGGAILTLTGGFLFGSLMGTLFVNIGATAGATLAFLAARYLLHDWVERKFGDRLGTIQEGFANNAFNYLMTLRLIPAFPFFLVNLVSGLTRVNLGTYVLATSIGIIPGSFVFAFAGRQLGTINSLSEIASPPVLLAFTLLGLLALMPVAYQKWKKTHSGIINPKS</sequence>
<dbReference type="RefSeq" id="WP_312642477.1">
    <property type="nucleotide sequence ID" value="NZ_CP116967.1"/>
</dbReference>
<evidence type="ECO:0000256" key="4">
    <source>
        <dbReference type="ARBA" id="ARBA00022989"/>
    </source>
</evidence>
<evidence type="ECO:0000256" key="2">
    <source>
        <dbReference type="ARBA" id="ARBA00022475"/>
    </source>
</evidence>
<feature type="compositionally biased region" description="Basic and acidic residues" evidence="7">
    <location>
        <begin position="1"/>
        <end position="10"/>
    </location>
</feature>
<feature type="transmembrane region" description="Helical" evidence="6">
    <location>
        <begin position="28"/>
        <end position="52"/>
    </location>
</feature>
<keyword evidence="3 6" id="KW-0812">Transmembrane</keyword>